<gene>
    <name evidence="2" type="ordered locus">Clole_1329</name>
</gene>
<dbReference type="InterPro" id="IPR013780">
    <property type="entry name" value="Glyco_hydro_b"/>
</dbReference>
<protein>
    <submittedName>
        <fullName evidence="2">Alpha amylase catalytic region</fullName>
    </submittedName>
</protein>
<evidence type="ECO:0000313" key="3">
    <source>
        <dbReference type="Proteomes" id="UP000008467"/>
    </source>
</evidence>
<sequence>MALCTEISLRNQVIYSIYVRNHTMEGTFKAIEKDLDRIKALGTDVIWFLPIHPIGVEGKKGSLGCPYAIKDYRKVNPEYGTLEDFQHLVEAIHKRDMKCIIDVVYNHTAIDSVLVKEHKEYFYKKEDGSLGNKAGDWADVIDLDYQNKALWDYQIETLKMWAKLVDGVRCDVASLVPLAFWLEARSEVEKIHPGFIWLAESVHPGFVKYVRHLGFNACSDSEVYQAFDITYDYDIWDEFEAYIEGKATLTSYITALKKQEVIYPSNYVKLRCLENHDQARIKQRVQDEKALKNLTAFMYFQKGTALIYGGQEVEAEHTPSLFEKEPINWETGHDLTHLLQALYNIKKQDIVAKGNYELEAYDEAHIVVGSYQTKEQILVGLFTLKGKEACVKVPLQDGSYINLISKEKVEVTGGLLKTFGEPIIISHTINE</sequence>
<dbReference type="SUPFAM" id="SSF51445">
    <property type="entry name" value="(Trans)glycosidases"/>
    <property type="match status" value="1"/>
</dbReference>
<dbReference type="KEGG" id="cle:Clole_1329"/>
<dbReference type="PANTHER" id="PTHR47786">
    <property type="entry name" value="ALPHA-1,4-GLUCAN:MALTOSE-1-PHOSPHATE MALTOSYLTRANSFERASE"/>
    <property type="match status" value="1"/>
</dbReference>
<organism evidence="2 3">
    <name type="scientific">Cellulosilyticum lentocellum (strain ATCC 49066 / DSM 5427 / NCIMB 11756 / RHM5)</name>
    <name type="common">Clostridium lentocellum</name>
    <dbReference type="NCBI Taxonomy" id="642492"/>
    <lineage>
        <taxon>Bacteria</taxon>
        <taxon>Bacillati</taxon>
        <taxon>Bacillota</taxon>
        <taxon>Clostridia</taxon>
        <taxon>Lachnospirales</taxon>
        <taxon>Cellulosilyticaceae</taxon>
        <taxon>Cellulosilyticum</taxon>
    </lineage>
</organism>
<dbReference type="Proteomes" id="UP000008467">
    <property type="component" value="Chromosome"/>
</dbReference>
<dbReference type="Gene3D" id="3.20.20.80">
    <property type="entry name" value="Glycosidases"/>
    <property type="match status" value="1"/>
</dbReference>
<dbReference type="AlphaFoldDB" id="F2JHF7"/>
<dbReference type="HOGENOM" id="CLU_032719_0_0_9"/>
<dbReference type="eggNOG" id="COG0366">
    <property type="taxonomic scope" value="Bacteria"/>
</dbReference>
<keyword evidence="3" id="KW-1185">Reference proteome</keyword>
<name>F2JHF7_CELLD</name>
<reference evidence="2 3" key="1">
    <citation type="journal article" date="2011" name="J. Bacteriol.">
        <title>Complete genome sequence of the cellulose-degrading bacterium Cellulosilyticum lentocellum.</title>
        <authorList>
            <consortium name="US DOE Joint Genome Institute"/>
            <person name="Miller D.A."/>
            <person name="Suen G."/>
            <person name="Bruce D."/>
            <person name="Copeland A."/>
            <person name="Cheng J.F."/>
            <person name="Detter C."/>
            <person name="Goodwin L.A."/>
            <person name="Han C.S."/>
            <person name="Hauser L.J."/>
            <person name="Land M.L."/>
            <person name="Lapidus A."/>
            <person name="Lucas S."/>
            <person name="Meincke L."/>
            <person name="Pitluck S."/>
            <person name="Tapia R."/>
            <person name="Teshima H."/>
            <person name="Woyke T."/>
            <person name="Fox B.G."/>
            <person name="Angert E.R."/>
            <person name="Currie C.R."/>
        </authorList>
    </citation>
    <scope>NUCLEOTIDE SEQUENCE [LARGE SCALE GENOMIC DNA]</scope>
    <source>
        <strain evidence="3">ATCC 49066 / DSM 5427 / NCIMB 11756 / RHM5</strain>
    </source>
</reference>
<dbReference type="EMBL" id="CP002582">
    <property type="protein sequence ID" value="ADZ83055.1"/>
    <property type="molecule type" value="Genomic_DNA"/>
</dbReference>
<dbReference type="STRING" id="642492.Clole_1329"/>
<feature type="domain" description="Glycosyl hydrolase family 13 catalytic" evidence="1">
    <location>
        <begin position="12"/>
        <end position="346"/>
    </location>
</feature>
<dbReference type="Pfam" id="PF18612">
    <property type="entry name" value="Bac_A_amyl_C"/>
    <property type="match status" value="1"/>
</dbReference>
<dbReference type="InterPro" id="IPR006047">
    <property type="entry name" value="GH13_cat_dom"/>
</dbReference>
<dbReference type="Pfam" id="PF00128">
    <property type="entry name" value="Alpha-amylase"/>
    <property type="match status" value="1"/>
</dbReference>
<dbReference type="InterPro" id="IPR017853">
    <property type="entry name" value="GH"/>
</dbReference>
<dbReference type="RefSeq" id="WP_013656354.1">
    <property type="nucleotide sequence ID" value="NC_015275.1"/>
</dbReference>
<evidence type="ECO:0000259" key="1">
    <source>
        <dbReference type="SMART" id="SM00642"/>
    </source>
</evidence>
<dbReference type="InterPro" id="IPR041331">
    <property type="entry name" value="Bac_A_amyl_C"/>
</dbReference>
<dbReference type="Gene3D" id="2.60.40.1180">
    <property type="entry name" value="Golgi alpha-mannosidase II"/>
    <property type="match status" value="1"/>
</dbReference>
<dbReference type="PANTHER" id="PTHR47786:SF2">
    <property type="entry name" value="GLYCOSYL HYDROLASE FAMILY 13 CATALYTIC DOMAIN-CONTAINING PROTEIN"/>
    <property type="match status" value="1"/>
</dbReference>
<proteinExistence type="predicted"/>
<accession>F2JHF7</accession>
<dbReference type="CDD" id="cd11313">
    <property type="entry name" value="AmyAc_arch_bac_AmyA"/>
    <property type="match status" value="1"/>
</dbReference>
<evidence type="ECO:0000313" key="2">
    <source>
        <dbReference type="EMBL" id="ADZ83055.1"/>
    </source>
</evidence>
<dbReference type="GO" id="GO:0005975">
    <property type="term" value="P:carbohydrate metabolic process"/>
    <property type="evidence" value="ECO:0007669"/>
    <property type="project" value="InterPro"/>
</dbReference>
<dbReference type="SMART" id="SM00642">
    <property type="entry name" value="Aamy"/>
    <property type="match status" value="1"/>
</dbReference>